<protein>
    <submittedName>
        <fullName evidence="1">Excreted virulence factor EspC (Type VII ESX diderm)</fullName>
    </submittedName>
</protein>
<dbReference type="AlphaFoldDB" id="A0A317P394"/>
<reference evidence="1 2" key="1">
    <citation type="submission" date="2018-05" db="EMBL/GenBank/DDBJ databases">
        <title>Genomic Encyclopedia of Type Strains, Phase IV (KMG-IV): sequencing the most valuable type-strain genomes for metagenomic binning, comparative biology and taxonomic classification.</title>
        <authorList>
            <person name="Goeker M."/>
        </authorList>
    </citation>
    <scope>NUCLEOTIDE SEQUENCE [LARGE SCALE GENOMIC DNA]</scope>
    <source>
        <strain evidence="1 2">DSM 44717</strain>
    </source>
</reference>
<dbReference type="InterPro" id="IPR022536">
    <property type="entry name" value="EspC"/>
</dbReference>
<keyword evidence="2" id="KW-1185">Reference proteome</keyword>
<evidence type="ECO:0000313" key="2">
    <source>
        <dbReference type="Proteomes" id="UP000246410"/>
    </source>
</evidence>
<name>A0A317P394_9NOCA</name>
<proteinExistence type="predicted"/>
<comment type="caution">
    <text evidence="1">The sequence shown here is derived from an EMBL/GenBank/DDBJ whole genome shotgun (WGS) entry which is preliminary data.</text>
</comment>
<dbReference type="Proteomes" id="UP000246410">
    <property type="component" value="Unassembled WGS sequence"/>
</dbReference>
<dbReference type="RefSeq" id="WP_146229173.1">
    <property type="nucleotide sequence ID" value="NZ_QGTL01000001.1"/>
</dbReference>
<sequence length="109" mass="11314">MTGAVNVDVMAVRAHADAVQEVANGVAKAQEAAAYLAHADDAYGLFVKPYAVNTLGQLHDEITRLLDLLTTRSGQVPGTLRTAADTFEAQDDASATALVATAAEIMDVA</sequence>
<dbReference type="Pfam" id="PF10824">
    <property type="entry name" value="T7SS_ESX_EspC"/>
    <property type="match status" value="1"/>
</dbReference>
<dbReference type="EMBL" id="QGTL01000001">
    <property type="protein sequence ID" value="PWV80748.1"/>
    <property type="molecule type" value="Genomic_DNA"/>
</dbReference>
<gene>
    <name evidence="1" type="ORF">DFR69_10184</name>
</gene>
<evidence type="ECO:0000313" key="1">
    <source>
        <dbReference type="EMBL" id="PWV80748.1"/>
    </source>
</evidence>
<dbReference type="GO" id="GO:0009306">
    <property type="term" value="P:protein secretion"/>
    <property type="evidence" value="ECO:0007669"/>
    <property type="project" value="InterPro"/>
</dbReference>
<organism evidence="1 2">
    <name type="scientific">Nocardia neocaledoniensis</name>
    <dbReference type="NCBI Taxonomy" id="236511"/>
    <lineage>
        <taxon>Bacteria</taxon>
        <taxon>Bacillati</taxon>
        <taxon>Actinomycetota</taxon>
        <taxon>Actinomycetes</taxon>
        <taxon>Mycobacteriales</taxon>
        <taxon>Nocardiaceae</taxon>
        <taxon>Nocardia</taxon>
    </lineage>
</organism>
<accession>A0A317P394</accession>